<evidence type="ECO:0000256" key="1">
    <source>
        <dbReference type="SAM" id="Phobius"/>
    </source>
</evidence>
<feature type="transmembrane region" description="Helical" evidence="1">
    <location>
        <begin position="6"/>
        <end position="26"/>
    </location>
</feature>
<sequence length="138" mass="15772">LSCMFYVGLLILFISITCCWLLSVLCELDSSAKVLTFEAWTDVLYCISFVKRILYRTMALPKALAKYSKDSSHTVYVCPFDSPVGKVTAAADDDYLYMVSLEDSKNFEKMLQTISEELCCTFIEKKNKILEQLDNELK</sequence>
<protein>
    <submittedName>
        <fullName evidence="2">Uncharacterized protein</fullName>
    </submittedName>
</protein>
<name>A0A1E1WU84_PECGO</name>
<keyword evidence="1" id="KW-0472">Membrane</keyword>
<organism evidence="2">
    <name type="scientific">Pectinophora gossypiella</name>
    <name type="common">Cotton pink bollworm</name>
    <name type="synonym">Depressaria gossypiella</name>
    <dbReference type="NCBI Taxonomy" id="13191"/>
    <lineage>
        <taxon>Eukaryota</taxon>
        <taxon>Metazoa</taxon>
        <taxon>Ecdysozoa</taxon>
        <taxon>Arthropoda</taxon>
        <taxon>Hexapoda</taxon>
        <taxon>Insecta</taxon>
        <taxon>Pterygota</taxon>
        <taxon>Neoptera</taxon>
        <taxon>Endopterygota</taxon>
        <taxon>Lepidoptera</taxon>
        <taxon>Glossata</taxon>
        <taxon>Ditrysia</taxon>
        <taxon>Gelechioidea</taxon>
        <taxon>Gelechiidae</taxon>
        <taxon>Apatetrinae</taxon>
        <taxon>Pectinophora</taxon>
    </lineage>
</organism>
<feature type="non-terminal residue" evidence="2">
    <location>
        <position position="1"/>
    </location>
</feature>
<gene>
    <name evidence="2" type="ORF">g.16942</name>
</gene>
<reference evidence="2" key="1">
    <citation type="submission" date="2015-09" db="EMBL/GenBank/DDBJ databases">
        <title>De novo assembly of Pectinophora gossypiella (Pink Bollworm) gut transcriptome.</title>
        <authorList>
            <person name="Tassone E.E."/>
        </authorList>
    </citation>
    <scope>NUCLEOTIDE SEQUENCE</scope>
</reference>
<keyword evidence="1" id="KW-0812">Transmembrane</keyword>
<proteinExistence type="predicted"/>
<dbReference type="AlphaFoldDB" id="A0A1E1WU84"/>
<keyword evidence="1" id="KW-1133">Transmembrane helix</keyword>
<evidence type="ECO:0000313" key="2">
    <source>
        <dbReference type="EMBL" id="JAT90609.1"/>
    </source>
</evidence>
<dbReference type="EMBL" id="GDQN01000445">
    <property type="protein sequence ID" value="JAT90609.1"/>
    <property type="molecule type" value="Transcribed_RNA"/>
</dbReference>
<feature type="non-terminal residue" evidence="2">
    <location>
        <position position="138"/>
    </location>
</feature>
<dbReference type="OrthoDB" id="1907495at2759"/>
<accession>A0A1E1WU84</accession>